<feature type="domain" description="C2" evidence="3">
    <location>
        <begin position="1"/>
        <end position="102"/>
    </location>
</feature>
<keyword evidence="5" id="KW-1185">Reference proteome</keyword>
<dbReference type="PANTHER" id="PTHR45911">
    <property type="entry name" value="C2 DOMAIN-CONTAINING PROTEIN"/>
    <property type="match status" value="1"/>
</dbReference>
<dbReference type="SMART" id="SM00239">
    <property type="entry name" value="C2"/>
    <property type="match status" value="1"/>
</dbReference>
<sequence>MVGTLHVTVLNAVNLEGKDLGGSSDPYCKIILNGTSHKTDYKSKNLFPIWNESFVFKKVDFNVAVLEVEIYDHDKITRDDLLGKNQVSLAPLEGFRPMLVNLPLQAGKGMVNLVLNAEK</sequence>
<dbReference type="AlphaFoldDB" id="A0AAW2YLT7"/>
<keyword evidence="2" id="KW-0106">Calcium</keyword>
<dbReference type="Pfam" id="PF00168">
    <property type="entry name" value="C2"/>
    <property type="match status" value="1"/>
</dbReference>
<comment type="caution">
    <text evidence="4">The sequence shown here is derived from an EMBL/GenBank/DDBJ whole genome shotgun (WGS) entry which is preliminary data.</text>
</comment>
<dbReference type="Gene3D" id="2.60.40.150">
    <property type="entry name" value="C2 domain"/>
    <property type="match status" value="1"/>
</dbReference>
<dbReference type="EMBL" id="JAOPGA020000309">
    <property type="protein sequence ID" value="KAL0478107.1"/>
    <property type="molecule type" value="Genomic_DNA"/>
</dbReference>
<keyword evidence="1" id="KW-0479">Metal-binding</keyword>
<dbReference type="GO" id="GO:0046872">
    <property type="term" value="F:metal ion binding"/>
    <property type="evidence" value="ECO:0007669"/>
    <property type="project" value="UniProtKB-KW"/>
</dbReference>
<evidence type="ECO:0000256" key="1">
    <source>
        <dbReference type="ARBA" id="ARBA00022723"/>
    </source>
</evidence>
<dbReference type="InterPro" id="IPR000008">
    <property type="entry name" value="C2_dom"/>
</dbReference>
<accession>A0AAW2YLT7</accession>
<dbReference type="PRINTS" id="PR00360">
    <property type="entry name" value="C2DOMAIN"/>
</dbReference>
<evidence type="ECO:0000313" key="5">
    <source>
        <dbReference type="Proteomes" id="UP001431209"/>
    </source>
</evidence>
<dbReference type="PROSITE" id="PS50004">
    <property type="entry name" value="C2"/>
    <property type="match status" value="1"/>
</dbReference>
<dbReference type="SUPFAM" id="SSF49562">
    <property type="entry name" value="C2 domain (Calcium/lipid-binding domain, CaLB)"/>
    <property type="match status" value="1"/>
</dbReference>
<evidence type="ECO:0000259" key="3">
    <source>
        <dbReference type="PROSITE" id="PS50004"/>
    </source>
</evidence>
<proteinExistence type="predicted"/>
<reference evidence="4 5" key="1">
    <citation type="submission" date="2024-03" db="EMBL/GenBank/DDBJ databases">
        <title>The Acrasis kona genome and developmental transcriptomes reveal deep origins of eukaryotic multicellular pathways.</title>
        <authorList>
            <person name="Sheikh S."/>
            <person name="Fu C.-J."/>
            <person name="Brown M.W."/>
            <person name="Baldauf S.L."/>
        </authorList>
    </citation>
    <scope>NUCLEOTIDE SEQUENCE [LARGE SCALE GENOMIC DNA]</scope>
    <source>
        <strain evidence="4 5">ATCC MYA-3509</strain>
    </source>
</reference>
<evidence type="ECO:0000256" key="2">
    <source>
        <dbReference type="ARBA" id="ARBA00022837"/>
    </source>
</evidence>
<protein>
    <submittedName>
        <fullName evidence="4">Synaptotagmin-3</fullName>
    </submittedName>
</protein>
<gene>
    <name evidence="4" type="ORF">AKO1_010808</name>
</gene>
<name>A0AAW2YLT7_9EUKA</name>
<dbReference type="Proteomes" id="UP001431209">
    <property type="component" value="Unassembled WGS sequence"/>
</dbReference>
<dbReference type="InterPro" id="IPR035892">
    <property type="entry name" value="C2_domain_sf"/>
</dbReference>
<organism evidence="4 5">
    <name type="scientific">Acrasis kona</name>
    <dbReference type="NCBI Taxonomy" id="1008807"/>
    <lineage>
        <taxon>Eukaryota</taxon>
        <taxon>Discoba</taxon>
        <taxon>Heterolobosea</taxon>
        <taxon>Tetramitia</taxon>
        <taxon>Eutetramitia</taxon>
        <taxon>Acrasidae</taxon>
        <taxon>Acrasis</taxon>
    </lineage>
</organism>
<evidence type="ECO:0000313" key="4">
    <source>
        <dbReference type="EMBL" id="KAL0478107.1"/>
    </source>
</evidence>
<dbReference type="CDD" id="cd00030">
    <property type="entry name" value="C2"/>
    <property type="match status" value="1"/>
</dbReference>